<dbReference type="InterPro" id="IPR036520">
    <property type="entry name" value="UPF0759_sf"/>
</dbReference>
<dbReference type="PANTHER" id="PTHR30348:SF4">
    <property type="entry name" value="DUF72 DOMAIN-CONTAINING PROTEIN"/>
    <property type="match status" value="1"/>
</dbReference>
<dbReference type="RefSeq" id="WP_012112034.1">
    <property type="nucleotide sequence ID" value="NC_009719.1"/>
</dbReference>
<gene>
    <name evidence="1" type="ordered locus">Plav_3105</name>
</gene>
<dbReference type="InterPro" id="IPR002763">
    <property type="entry name" value="DUF72"/>
</dbReference>
<accession>A7HXS9</accession>
<dbReference type="EMBL" id="CP000774">
    <property type="protein sequence ID" value="ABS64712.1"/>
    <property type="molecule type" value="Genomic_DNA"/>
</dbReference>
<evidence type="ECO:0008006" key="3">
    <source>
        <dbReference type="Google" id="ProtNLM"/>
    </source>
</evidence>
<dbReference type="PANTHER" id="PTHR30348">
    <property type="entry name" value="UNCHARACTERIZED PROTEIN YECE"/>
    <property type="match status" value="1"/>
</dbReference>
<dbReference type="KEGG" id="pla:Plav_3105"/>
<dbReference type="OrthoDB" id="9780310at2"/>
<sequence length="301" mass="34497">MAKGGKIRIGISGWTYAPWRGAFYPEGLAHKRELNYAAERFSSIEINGTFYRLQRPESFTRWAENTPDDFVFAVKAPRYITHMRRLKNIEKPVANFLASGVLKLGPKLGPILWQFPARMKFDPGTFEAFLALLPRNTEDAAALARHHDRRLKGRNWTKTDAKRPLRHAVEVRSDSFCTPEFIKLLRRYKVALVCADTVEWPRLMDITSDFVYCRLHGSEELYASGYGDKDLRNWARRVKAWARGSEPADATRVVKASKPRKTGRDVFVYFDNDMKVRAPVDAASLANRVGIAPKSRRSFKT</sequence>
<evidence type="ECO:0000313" key="2">
    <source>
        <dbReference type="Proteomes" id="UP000006377"/>
    </source>
</evidence>
<dbReference type="HOGENOM" id="CLU_046519_1_1_5"/>
<keyword evidence="2" id="KW-1185">Reference proteome</keyword>
<protein>
    <recommendedName>
        <fullName evidence="3">DUF72 domain-containing protein</fullName>
    </recommendedName>
</protein>
<proteinExistence type="predicted"/>
<dbReference type="AlphaFoldDB" id="A7HXS9"/>
<dbReference type="Pfam" id="PF01904">
    <property type="entry name" value="DUF72"/>
    <property type="match status" value="1"/>
</dbReference>
<organism evidence="1 2">
    <name type="scientific">Parvibaculum lavamentivorans (strain DS-1 / DSM 13023 / NCIMB 13966)</name>
    <dbReference type="NCBI Taxonomy" id="402881"/>
    <lineage>
        <taxon>Bacteria</taxon>
        <taxon>Pseudomonadati</taxon>
        <taxon>Pseudomonadota</taxon>
        <taxon>Alphaproteobacteria</taxon>
        <taxon>Hyphomicrobiales</taxon>
        <taxon>Parvibaculaceae</taxon>
        <taxon>Parvibaculum</taxon>
    </lineage>
</organism>
<dbReference type="Proteomes" id="UP000006377">
    <property type="component" value="Chromosome"/>
</dbReference>
<dbReference type="eggNOG" id="COG1801">
    <property type="taxonomic scope" value="Bacteria"/>
</dbReference>
<name>A7HXS9_PARL1</name>
<dbReference type="SUPFAM" id="SSF117396">
    <property type="entry name" value="TM1631-like"/>
    <property type="match status" value="1"/>
</dbReference>
<dbReference type="Gene3D" id="3.20.20.410">
    <property type="entry name" value="Protein of unknown function UPF0759"/>
    <property type="match status" value="1"/>
</dbReference>
<dbReference type="STRING" id="402881.Plav_3105"/>
<reference evidence="1 2" key="1">
    <citation type="journal article" date="2011" name="Stand. Genomic Sci.">
        <title>Complete genome sequence of Parvibaculum lavamentivorans type strain (DS-1(T)).</title>
        <authorList>
            <person name="Schleheck D."/>
            <person name="Weiss M."/>
            <person name="Pitluck S."/>
            <person name="Bruce D."/>
            <person name="Land M.L."/>
            <person name="Han S."/>
            <person name="Saunders E."/>
            <person name="Tapia R."/>
            <person name="Detter C."/>
            <person name="Brettin T."/>
            <person name="Han J."/>
            <person name="Woyke T."/>
            <person name="Goodwin L."/>
            <person name="Pennacchio L."/>
            <person name="Nolan M."/>
            <person name="Cook A.M."/>
            <person name="Kjelleberg S."/>
            <person name="Thomas T."/>
        </authorList>
    </citation>
    <scope>NUCLEOTIDE SEQUENCE [LARGE SCALE GENOMIC DNA]</scope>
    <source>
        <strain evidence="2">DS-1 / DSM 13023 / NCIMB 13966</strain>
    </source>
</reference>
<evidence type="ECO:0000313" key="1">
    <source>
        <dbReference type="EMBL" id="ABS64712.1"/>
    </source>
</evidence>